<evidence type="ECO:0000256" key="1">
    <source>
        <dbReference type="SAM" id="Phobius"/>
    </source>
</evidence>
<dbReference type="AlphaFoldDB" id="A0A9D4J291"/>
<organism evidence="2 3">
    <name type="scientific">Dreissena polymorpha</name>
    <name type="common">Zebra mussel</name>
    <name type="synonym">Mytilus polymorpha</name>
    <dbReference type="NCBI Taxonomy" id="45954"/>
    <lineage>
        <taxon>Eukaryota</taxon>
        <taxon>Metazoa</taxon>
        <taxon>Spiralia</taxon>
        <taxon>Lophotrochozoa</taxon>
        <taxon>Mollusca</taxon>
        <taxon>Bivalvia</taxon>
        <taxon>Autobranchia</taxon>
        <taxon>Heteroconchia</taxon>
        <taxon>Euheterodonta</taxon>
        <taxon>Imparidentia</taxon>
        <taxon>Neoheterodontei</taxon>
        <taxon>Myida</taxon>
        <taxon>Dreissenoidea</taxon>
        <taxon>Dreissenidae</taxon>
        <taxon>Dreissena</taxon>
    </lineage>
</organism>
<keyword evidence="1" id="KW-0472">Membrane</keyword>
<name>A0A9D4J291_DREPO</name>
<comment type="caution">
    <text evidence="2">The sequence shown here is derived from an EMBL/GenBank/DDBJ whole genome shotgun (WGS) entry which is preliminary data.</text>
</comment>
<gene>
    <name evidence="2" type="ORF">DPMN_149221</name>
</gene>
<proteinExistence type="predicted"/>
<evidence type="ECO:0000313" key="3">
    <source>
        <dbReference type="Proteomes" id="UP000828390"/>
    </source>
</evidence>
<reference evidence="2" key="1">
    <citation type="journal article" date="2019" name="bioRxiv">
        <title>The Genome of the Zebra Mussel, Dreissena polymorpha: A Resource for Invasive Species Research.</title>
        <authorList>
            <person name="McCartney M.A."/>
            <person name="Auch B."/>
            <person name="Kono T."/>
            <person name="Mallez S."/>
            <person name="Zhang Y."/>
            <person name="Obille A."/>
            <person name="Becker A."/>
            <person name="Abrahante J.E."/>
            <person name="Garbe J."/>
            <person name="Badalamenti J.P."/>
            <person name="Herman A."/>
            <person name="Mangelson H."/>
            <person name="Liachko I."/>
            <person name="Sullivan S."/>
            <person name="Sone E.D."/>
            <person name="Koren S."/>
            <person name="Silverstein K.A.T."/>
            <person name="Beckman K.B."/>
            <person name="Gohl D.M."/>
        </authorList>
    </citation>
    <scope>NUCLEOTIDE SEQUENCE</scope>
    <source>
        <strain evidence="2">Duluth1</strain>
        <tissue evidence="2">Whole animal</tissue>
    </source>
</reference>
<accession>A0A9D4J291</accession>
<keyword evidence="1" id="KW-1133">Transmembrane helix</keyword>
<evidence type="ECO:0000313" key="2">
    <source>
        <dbReference type="EMBL" id="KAH3795665.1"/>
    </source>
</evidence>
<protein>
    <submittedName>
        <fullName evidence="2">Uncharacterized protein</fullName>
    </submittedName>
</protein>
<reference evidence="2" key="2">
    <citation type="submission" date="2020-11" db="EMBL/GenBank/DDBJ databases">
        <authorList>
            <person name="McCartney M.A."/>
            <person name="Auch B."/>
            <person name="Kono T."/>
            <person name="Mallez S."/>
            <person name="Becker A."/>
            <person name="Gohl D.M."/>
            <person name="Silverstein K.A.T."/>
            <person name="Koren S."/>
            <person name="Bechman K.B."/>
            <person name="Herman A."/>
            <person name="Abrahante J.E."/>
            <person name="Garbe J."/>
        </authorList>
    </citation>
    <scope>NUCLEOTIDE SEQUENCE</scope>
    <source>
        <strain evidence="2">Duluth1</strain>
        <tissue evidence="2">Whole animal</tissue>
    </source>
</reference>
<sequence>MMSPETQLIDVSVKDTPISRKHSIEQGRRKTNGMGYLFEIENLSEEPTIRLRQLWDLQAKYTREAREKVYKEITIENKNRGITFDDYLAGFGFYNYYIFCRSELEHYLSTGIIIYTLLVSSNIFISYEYMYIAGYL</sequence>
<keyword evidence="1" id="KW-0812">Transmembrane</keyword>
<dbReference type="Proteomes" id="UP000828390">
    <property type="component" value="Unassembled WGS sequence"/>
</dbReference>
<keyword evidence="3" id="KW-1185">Reference proteome</keyword>
<feature type="transmembrane region" description="Helical" evidence="1">
    <location>
        <begin position="107"/>
        <end position="127"/>
    </location>
</feature>
<dbReference type="EMBL" id="JAIWYP010000007">
    <property type="protein sequence ID" value="KAH3795665.1"/>
    <property type="molecule type" value="Genomic_DNA"/>
</dbReference>